<proteinExistence type="predicted"/>
<dbReference type="AlphaFoldDB" id="A0A834I273"/>
<gene>
    <name evidence="2" type="ORF">GWI33_014158</name>
</gene>
<feature type="chain" id="PRO_5032960003" evidence="1">
    <location>
        <begin position="29"/>
        <end position="104"/>
    </location>
</feature>
<accession>A0A834I273</accession>
<comment type="caution">
    <text evidence="2">The sequence shown here is derived from an EMBL/GenBank/DDBJ whole genome shotgun (WGS) entry which is preliminary data.</text>
</comment>
<name>A0A834I273_RHYFE</name>
<sequence length="104" mass="11330">MLARRRGPGDPALRPFLLVLVCFSAVLTRYGSVAADKSKSCKYPLESGLLVSAINANPRPPGPSGGSKTNCYSNLRFTSSMYVTDRLILLPVRLMCIFLCFSDV</sequence>
<dbReference type="Proteomes" id="UP000625711">
    <property type="component" value="Unassembled WGS sequence"/>
</dbReference>
<protein>
    <submittedName>
        <fullName evidence="2">Uncharacterized protein</fullName>
    </submittedName>
</protein>
<feature type="signal peptide" evidence="1">
    <location>
        <begin position="1"/>
        <end position="28"/>
    </location>
</feature>
<organism evidence="2 3">
    <name type="scientific">Rhynchophorus ferrugineus</name>
    <name type="common">Red palm weevil</name>
    <name type="synonym">Curculio ferrugineus</name>
    <dbReference type="NCBI Taxonomy" id="354439"/>
    <lineage>
        <taxon>Eukaryota</taxon>
        <taxon>Metazoa</taxon>
        <taxon>Ecdysozoa</taxon>
        <taxon>Arthropoda</taxon>
        <taxon>Hexapoda</taxon>
        <taxon>Insecta</taxon>
        <taxon>Pterygota</taxon>
        <taxon>Neoptera</taxon>
        <taxon>Endopterygota</taxon>
        <taxon>Coleoptera</taxon>
        <taxon>Polyphaga</taxon>
        <taxon>Cucujiformia</taxon>
        <taxon>Curculionidae</taxon>
        <taxon>Dryophthorinae</taxon>
        <taxon>Rhynchophorus</taxon>
    </lineage>
</organism>
<keyword evidence="1" id="KW-0732">Signal</keyword>
<evidence type="ECO:0000313" key="3">
    <source>
        <dbReference type="Proteomes" id="UP000625711"/>
    </source>
</evidence>
<reference evidence="2" key="1">
    <citation type="submission" date="2020-08" db="EMBL/GenBank/DDBJ databases">
        <title>Genome sequencing and assembly of the red palm weevil Rhynchophorus ferrugineus.</title>
        <authorList>
            <person name="Dias G.B."/>
            <person name="Bergman C.M."/>
            <person name="Manee M."/>
        </authorList>
    </citation>
    <scope>NUCLEOTIDE SEQUENCE</scope>
    <source>
        <strain evidence="2">AA-2017</strain>
        <tissue evidence="2">Whole larva</tissue>
    </source>
</reference>
<keyword evidence="3" id="KW-1185">Reference proteome</keyword>
<evidence type="ECO:0000313" key="2">
    <source>
        <dbReference type="EMBL" id="KAF7273095.1"/>
    </source>
</evidence>
<evidence type="ECO:0000256" key="1">
    <source>
        <dbReference type="SAM" id="SignalP"/>
    </source>
</evidence>
<dbReference type="EMBL" id="JAACXV010013566">
    <property type="protein sequence ID" value="KAF7273095.1"/>
    <property type="molecule type" value="Genomic_DNA"/>
</dbReference>